<organism evidence="1 2">
    <name type="scientific">Truepera radiovictrix (strain DSM 17093 / CIP 108686 / LMG 22925 / RQ-24)</name>
    <dbReference type="NCBI Taxonomy" id="649638"/>
    <lineage>
        <taxon>Bacteria</taxon>
        <taxon>Thermotogati</taxon>
        <taxon>Deinococcota</taxon>
        <taxon>Deinococci</taxon>
        <taxon>Trueperales</taxon>
        <taxon>Trueperaceae</taxon>
        <taxon>Truepera</taxon>
    </lineage>
</organism>
<proteinExistence type="predicted"/>
<dbReference type="EMBL" id="CP002049">
    <property type="protein sequence ID" value="ADI15869.1"/>
    <property type="molecule type" value="Genomic_DNA"/>
</dbReference>
<accession>D7CV42</accession>
<reference evidence="2" key="1">
    <citation type="submission" date="2010-05" db="EMBL/GenBank/DDBJ databases">
        <title>The complete genome of Truepera radiovictris DSM 17093.</title>
        <authorList>
            <consortium name="US DOE Joint Genome Institute (JGI-PGF)"/>
            <person name="Lucas S."/>
            <person name="Copeland A."/>
            <person name="Lapidus A."/>
            <person name="Glavina del Rio T."/>
            <person name="Dalin E."/>
            <person name="Tice H."/>
            <person name="Bruce D."/>
            <person name="Goodwin L."/>
            <person name="Pitluck S."/>
            <person name="Kyrpides N."/>
            <person name="Mavromatis K."/>
            <person name="Ovchinnikova G."/>
            <person name="Munk A.C."/>
            <person name="Detter J.C."/>
            <person name="Han C."/>
            <person name="Tapia R."/>
            <person name="Land M."/>
            <person name="Hauser L."/>
            <person name="Markowitz V."/>
            <person name="Cheng J.-F."/>
            <person name="Hugenholtz P."/>
            <person name="Woyke T."/>
            <person name="Wu D."/>
            <person name="Tindall B."/>
            <person name="Pomrenke H.G."/>
            <person name="Brambilla E."/>
            <person name="Klenk H.-P."/>
            <person name="Eisen J.A."/>
        </authorList>
    </citation>
    <scope>NUCLEOTIDE SEQUENCE [LARGE SCALE GENOMIC DNA]</scope>
    <source>
        <strain evidence="2">DSM 17093 / CIP 108686 / LMG 22925 / RQ-24</strain>
    </source>
</reference>
<name>D7CV42_TRURR</name>
<dbReference type="STRING" id="649638.Trad_2767"/>
<keyword evidence="2" id="KW-1185">Reference proteome</keyword>
<gene>
    <name evidence="1" type="ordered locus">Trad_2767</name>
</gene>
<sequence>MPRDALFDAAVNRAHTYAARLGLLGAPERLRAGLELWYLKTRFAYRVPFDDVLDALARHPAAEGRYAWVGGRAGGWRRVDA</sequence>
<dbReference type="HOGENOM" id="CLU_177610_0_0_0"/>
<evidence type="ECO:0000313" key="1">
    <source>
        <dbReference type="EMBL" id="ADI15869.1"/>
    </source>
</evidence>
<protein>
    <submittedName>
        <fullName evidence="1">Uncharacterized protein</fullName>
    </submittedName>
</protein>
<dbReference type="KEGG" id="tra:Trad_2767"/>
<dbReference type="Proteomes" id="UP000000379">
    <property type="component" value="Chromosome"/>
</dbReference>
<dbReference type="OrthoDB" id="72172at2"/>
<dbReference type="RefSeq" id="WP_013179228.1">
    <property type="nucleotide sequence ID" value="NC_014221.1"/>
</dbReference>
<evidence type="ECO:0000313" key="2">
    <source>
        <dbReference type="Proteomes" id="UP000000379"/>
    </source>
</evidence>
<dbReference type="AlphaFoldDB" id="D7CV42"/>
<reference evidence="1 2" key="2">
    <citation type="journal article" date="2011" name="Stand. Genomic Sci.">
        <title>Complete genome sequence of Truepera radiovictrix type strain (RQ-24).</title>
        <authorList>
            <person name="Ivanova N."/>
            <person name="Rohde C."/>
            <person name="Munk C."/>
            <person name="Nolan M."/>
            <person name="Lucas S."/>
            <person name="Del Rio T.G."/>
            <person name="Tice H."/>
            <person name="Deshpande S."/>
            <person name="Cheng J.F."/>
            <person name="Tapia R."/>
            <person name="Han C."/>
            <person name="Goodwin L."/>
            <person name="Pitluck S."/>
            <person name="Liolios K."/>
            <person name="Mavromatis K."/>
            <person name="Mikhailova N."/>
            <person name="Pati A."/>
            <person name="Chen A."/>
            <person name="Palaniappan K."/>
            <person name="Land M."/>
            <person name="Hauser L."/>
            <person name="Chang Y.J."/>
            <person name="Jeffries C.D."/>
            <person name="Brambilla E."/>
            <person name="Rohde M."/>
            <person name="Goker M."/>
            <person name="Tindall B.J."/>
            <person name="Woyke T."/>
            <person name="Bristow J."/>
            <person name="Eisen J.A."/>
            <person name="Markowitz V."/>
            <person name="Hugenholtz P."/>
            <person name="Kyrpides N.C."/>
            <person name="Klenk H.P."/>
            <person name="Lapidus A."/>
        </authorList>
    </citation>
    <scope>NUCLEOTIDE SEQUENCE [LARGE SCALE GENOMIC DNA]</scope>
    <source>
        <strain evidence="2">DSM 17093 / CIP 108686 / LMG 22925 / RQ-24</strain>
    </source>
</reference>